<accession>A0A5H2XNF5</accession>
<sequence length="97" mass="11372">MAIIEVLIFVVIDCFSSRPFPNKCRFAFGDMSIIANETRFAFRLYDLRQTGFIEGEERYILLPLRLYVVKLWTIGGGFCKRYRMSCLAFVVWLSQVN</sequence>
<reference evidence="1" key="1">
    <citation type="journal article" date="2019" name="Science">
        <title>Mutation of a bHLH transcription factor allowed almond domestication.</title>
        <authorList>
            <person name="Sanchez-Perez R."/>
            <person name="Pavan S."/>
            <person name="Mazzeo R."/>
            <person name="Moldovan C."/>
            <person name="Aiese Cigliano R."/>
            <person name="Del Cueto J."/>
            <person name="Ricciardi F."/>
            <person name="Lotti C."/>
            <person name="Ricciardi L."/>
            <person name="Dicenta F."/>
            <person name="Lopez-Marques R.L."/>
            <person name="Lindberg Moller B."/>
        </authorList>
    </citation>
    <scope>NUCLEOTIDE SEQUENCE</scope>
</reference>
<dbReference type="EMBL" id="AP020762">
    <property type="protein sequence ID" value="BBN68429.1"/>
    <property type="molecule type" value="Genomic_DNA"/>
</dbReference>
<evidence type="ECO:0000313" key="1">
    <source>
        <dbReference type="EMBL" id="BBN68429.1"/>
    </source>
</evidence>
<organism evidence="1">
    <name type="scientific">Prunus dulcis</name>
    <name type="common">Almond</name>
    <name type="synonym">Amygdalus dulcis</name>
    <dbReference type="NCBI Taxonomy" id="3755"/>
    <lineage>
        <taxon>Eukaryota</taxon>
        <taxon>Viridiplantae</taxon>
        <taxon>Streptophyta</taxon>
        <taxon>Embryophyta</taxon>
        <taxon>Tracheophyta</taxon>
        <taxon>Spermatophyta</taxon>
        <taxon>Magnoliopsida</taxon>
        <taxon>eudicotyledons</taxon>
        <taxon>Gunneridae</taxon>
        <taxon>Pentapetalae</taxon>
        <taxon>rosids</taxon>
        <taxon>fabids</taxon>
        <taxon>Rosales</taxon>
        <taxon>Rosaceae</taxon>
        <taxon>Amygdaloideae</taxon>
        <taxon>Amygdaleae</taxon>
        <taxon>Prunus</taxon>
    </lineage>
</organism>
<proteinExistence type="predicted"/>
<name>A0A5H2XNF5_PRUDU</name>
<dbReference type="AlphaFoldDB" id="A0A5H2XNF5"/>
<gene>
    <name evidence="1" type="ORF">Prudu_425S000100</name>
</gene>
<protein>
    <submittedName>
        <fullName evidence="1">Calcineurin B-like protein 10</fullName>
    </submittedName>
</protein>